<keyword evidence="6" id="KW-0067">ATP-binding</keyword>
<reference evidence="11 12" key="1">
    <citation type="journal article" date="2006" name="Science">
        <title>Phytophthora genome sequences uncover evolutionary origins and mechanisms of pathogenesis.</title>
        <authorList>
            <person name="Tyler B.M."/>
            <person name="Tripathy S."/>
            <person name="Zhang X."/>
            <person name="Dehal P."/>
            <person name="Jiang R.H."/>
            <person name="Aerts A."/>
            <person name="Arredondo F.D."/>
            <person name="Baxter L."/>
            <person name="Bensasson D."/>
            <person name="Beynon J.L."/>
            <person name="Chapman J."/>
            <person name="Damasceno C.M."/>
            <person name="Dorrance A.E."/>
            <person name="Dou D."/>
            <person name="Dickerman A.W."/>
            <person name="Dubchak I.L."/>
            <person name="Garbelotto M."/>
            <person name="Gijzen M."/>
            <person name="Gordon S.G."/>
            <person name="Govers F."/>
            <person name="Grunwald N.J."/>
            <person name="Huang W."/>
            <person name="Ivors K.L."/>
            <person name="Jones R.W."/>
            <person name="Kamoun S."/>
            <person name="Krampis K."/>
            <person name="Lamour K.H."/>
            <person name="Lee M.K."/>
            <person name="McDonald W.H."/>
            <person name="Medina M."/>
            <person name="Meijer H.J."/>
            <person name="Nordberg E.K."/>
            <person name="Maclean D.J."/>
            <person name="Ospina-Giraldo M.D."/>
            <person name="Morris P.F."/>
            <person name="Phuntumart V."/>
            <person name="Putnam N.H."/>
            <person name="Rash S."/>
            <person name="Rose J.K."/>
            <person name="Sakihama Y."/>
            <person name="Salamov A.A."/>
            <person name="Savidor A."/>
            <person name="Scheuring C.F."/>
            <person name="Smith B.M."/>
            <person name="Sobral B.W."/>
            <person name="Terry A."/>
            <person name="Torto-Alalibo T.A."/>
            <person name="Win J."/>
            <person name="Xu Z."/>
            <person name="Zhang H."/>
            <person name="Grigoriev I.V."/>
            <person name="Rokhsar D.S."/>
            <person name="Boore J.L."/>
        </authorList>
    </citation>
    <scope>NUCLEOTIDE SEQUENCE [LARGE SCALE GENOMIC DNA]</scope>
    <source>
        <strain evidence="11 12">P6497</strain>
    </source>
</reference>
<keyword evidence="4 9" id="KW-0812">Transmembrane</keyword>
<feature type="transmembrane region" description="Helical" evidence="9">
    <location>
        <begin position="581"/>
        <end position="598"/>
    </location>
</feature>
<dbReference type="GO" id="GO:0140359">
    <property type="term" value="F:ABC-type transporter activity"/>
    <property type="evidence" value="ECO:0007669"/>
    <property type="project" value="InterPro"/>
</dbReference>
<evidence type="ECO:0000256" key="5">
    <source>
        <dbReference type="ARBA" id="ARBA00022741"/>
    </source>
</evidence>
<keyword evidence="12" id="KW-1185">Reference proteome</keyword>
<feature type="transmembrane region" description="Helical" evidence="9">
    <location>
        <begin position="666"/>
        <end position="689"/>
    </location>
</feature>
<proteinExistence type="inferred from homology"/>
<dbReference type="Gene3D" id="3.40.50.300">
    <property type="entry name" value="P-loop containing nucleotide triphosphate hydrolases"/>
    <property type="match status" value="2"/>
</dbReference>
<dbReference type="KEGG" id="psoj:PHYSODRAFT_247974"/>
<feature type="domain" description="ABC transporter" evidence="10">
    <location>
        <begin position="81"/>
        <end position="336"/>
    </location>
</feature>
<dbReference type="InterPro" id="IPR027417">
    <property type="entry name" value="P-loop_NTPase"/>
</dbReference>
<dbReference type="GO" id="GO:0016887">
    <property type="term" value="F:ATP hydrolysis activity"/>
    <property type="evidence" value="ECO:0007669"/>
    <property type="project" value="InterPro"/>
</dbReference>
<keyword evidence="5" id="KW-0547">Nucleotide-binding</keyword>
<evidence type="ECO:0000256" key="4">
    <source>
        <dbReference type="ARBA" id="ARBA00022692"/>
    </source>
</evidence>
<dbReference type="InParanoid" id="G4ZF76"/>
<feature type="transmembrane region" description="Helical" evidence="9">
    <location>
        <begin position="1180"/>
        <end position="1206"/>
    </location>
</feature>
<dbReference type="FunFam" id="3.40.50.300:FF:000528">
    <property type="entry name" value="ABC transporter G family member 31"/>
    <property type="match status" value="1"/>
</dbReference>
<keyword evidence="7 9" id="KW-1133">Transmembrane helix</keyword>
<evidence type="ECO:0000256" key="2">
    <source>
        <dbReference type="ARBA" id="ARBA00006012"/>
    </source>
</evidence>
<feature type="transmembrane region" description="Helical" evidence="9">
    <location>
        <begin position="1408"/>
        <end position="1428"/>
    </location>
</feature>
<dbReference type="Pfam" id="PF01061">
    <property type="entry name" value="ABC2_membrane"/>
    <property type="match status" value="2"/>
</dbReference>
<feature type="transmembrane region" description="Helical" evidence="9">
    <location>
        <begin position="1247"/>
        <end position="1265"/>
    </location>
</feature>
<evidence type="ECO:0000256" key="7">
    <source>
        <dbReference type="ARBA" id="ARBA00022989"/>
    </source>
</evidence>
<comment type="subcellular location">
    <subcellularLocation>
        <location evidence="1">Membrane</location>
        <topology evidence="1">Multi-pass membrane protein</topology>
    </subcellularLocation>
</comment>
<evidence type="ECO:0000256" key="1">
    <source>
        <dbReference type="ARBA" id="ARBA00004141"/>
    </source>
</evidence>
<feature type="transmembrane region" description="Helical" evidence="9">
    <location>
        <begin position="544"/>
        <end position="569"/>
    </location>
</feature>
<dbReference type="EMBL" id="JH159154">
    <property type="protein sequence ID" value="EGZ16579.1"/>
    <property type="molecule type" value="Genomic_DNA"/>
</dbReference>
<evidence type="ECO:0000259" key="10">
    <source>
        <dbReference type="PROSITE" id="PS50893"/>
    </source>
</evidence>
<feature type="transmembrane region" description="Helical" evidence="9">
    <location>
        <begin position="1218"/>
        <end position="1240"/>
    </location>
</feature>
<dbReference type="FunFam" id="3.40.50.300:FF:000289">
    <property type="entry name" value="ABC transporter G family member 31"/>
    <property type="match status" value="1"/>
</dbReference>
<dbReference type="Proteomes" id="UP000002640">
    <property type="component" value="Unassembled WGS sequence"/>
</dbReference>
<dbReference type="InterPro" id="IPR043926">
    <property type="entry name" value="ABCG_dom"/>
</dbReference>
<dbReference type="InterPro" id="IPR034003">
    <property type="entry name" value="ABCG_PDR_2"/>
</dbReference>
<feature type="transmembrane region" description="Helical" evidence="9">
    <location>
        <begin position="1137"/>
        <end position="1160"/>
    </location>
</feature>
<dbReference type="PANTHER" id="PTHR19241">
    <property type="entry name" value="ATP-BINDING CASSETTE TRANSPORTER"/>
    <property type="match status" value="1"/>
</dbReference>
<dbReference type="SMART" id="SM00382">
    <property type="entry name" value="AAA"/>
    <property type="match status" value="2"/>
</dbReference>
<keyword evidence="8 9" id="KW-0472">Membrane</keyword>
<feature type="transmembrane region" description="Helical" evidence="9">
    <location>
        <begin position="437"/>
        <end position="458"/>
    </location>
</feature>
<dbReference type="InterPro" id="IPR003593">
    <property type="entry name" value="AAA+_ATPase"/>
</dbReference>
<dbReference type="InterPro" id="IPR013525">
    <property type="entry name" value="ABC2_TM"/>
</dbReference>
<keyword evidence="3" id="KW-0813">Transport</keyword>
<feature type="transmembrane region" description="Helical" evidence="9">
    <location>
        <begin position="1107"/>
        <end position="1125"/>
    </location>
</feature>
<dbReference type="GeneID" id="20637780"/>
<dbReference type="GO" id="GO:0005524">
    <property type="term" value="F:ATP binding"/>
    <property type="evidence" value="ECO:0007669"/>
    <property type="project" value="UniProtKB-KW"/>
</dbReference>
<accession>G4ZF76</accession>
<evidence type="ECO:0000256" key="8">
    <source>
        <dbReference type="ARBA" id="ARBA00023136"/>
    </source>
</evidence>
<name>G4ZF76_PHYSP</name>
<evidence type="ECO:0000313" key="12">
    <source>
        <dbReference type="Proteomes" id="UP000002640"/>
    </source>
</evidence>
<evidence type="ECO:0000256" key="9">
    <source>
        <dbReference type="SAM" id="Phobius"/>
    </source>
</evidence>
<dbReference type="GO" id="GO:0016020">
    <property type="term" value="C:membrane"/>
    <property type="evidence" value="ECO:0007669"/>
    <property type="project" value="UniProtKB-SubCell"/>
</dbReference>
<feature type="transmembrane region" description="Helical" evidence="9">
    <location>
        <begin position="511"/>
        <end position="538"/>
    </location>
</feature>
<dbReference type="PROSITE" id="PS50893">
    <property type="entry name" value="ABC_TRANSPORTER_2"/>
    <property type="match status" value="2"/>
</dbReference>
<feature type="transmembrane region" description="Helical" evidence="9">
    <location>
        <begin position="470"/>
        <end position="491"/>
    </location>
</feature>
<organism evidence="11 12">
    <name type="scientific">Phytophthora sojae (strain P6497)</name>
    <name type="common">Soybean stem and root rot agent</name>
    <name type="synonym">Phytophthora megasperma f. sp. glycines</name>
    <dbReference type="NCBI Taxonomy" id="1094619"/>
    <lineage>
        <taxon>Eukaryota</taxon>
        <taxon>Sar</taxon>
        <taxon>Stramenopiles</taxon>
        <taxon>Oomycota</taxon>
        <taxon>Peronosporomycetes</taxon>
        <taxon>Peronosporales</taxon>
        <taxon>Peronosporaceae</taxon>
        <taxon>Phytophthora</taxon>
    </lineage>
</organism>
<dbReference type="Pfam" id="PF19055">
    <property type="entry name" value="ABC2_membrane_7"/>
    <property type="match status" value="2"/>
</dbReference>
<evidence type="ECO:0000256" key="6">
    <source>
        <dbReference type="ARBA" id="ARBA00022840"/>
    </source>
</evidence>
<dbReference type="InterPro" id="IPR003439">
    <property type="entry name" value="ABC_transporter-like_ATP-bd"/>
</dbReference>
<dbReference type="CDD" id="cd03232">
    <property type="entry name" value="ABCG_PDR_domain2"/>
    <property type="match status" value="1"/>
</dbReference>
<dbReference type="SUPFAM" id="SSF52540">
    <property type="entry name" value="P-loop containing nucleoside triphosphate hydrolases"/>
    <property type="match status" value="2"/>
</dbReference>
<protein>
    <submittedName>
        <fullName evidence="11">Pleiotropic drug resistance protein ABC superfamily</fullName>
    </submittedName>
</protein>
<comment type="similarity">
    <text evidence="2">Belongs to the ABC transporter superfamily. ABCG family. PDR (TC 3.A.1.205) subfamily.</text>
</comment>
<gene>
    <name evidence="11" type="ORF">PHYSODRAFT_247974</name>
</gene>
<dbReference type="RefSeq" id="XP_009525637.1">
    <property type="nucleotide sequence ID" value="XM_009527342.1"/>
</dbReference>
<evidence type="ECO:0000313" key="11">
    <source>
        <dbReference type="EMBL" id="EGZ16579.1"/>
    </source>
</evidence>
<feature type="domain" description="ABC transporter" evidence="10">
    <location>
        <begin position="761"/>
        <end position="1005"/>
    </location>
</feature>
<dbReference type="Pfam" id="PF00005">
    <property type="entry name" value="ABC_tran"/>
    <property type="match status" value="2"/>
</dbReference>
<dbReference type="SMR" id="G4ZF76"/>
<evidence type="ECO:0000256" key="3">
    <source>
        <dbReference type="ARBA" id="ARBA00022448"/>
    </source>
</evidence>
<sequence>MGVLEKVDKASYVITPTPTREKRTASFGVGRSSVTMVGDTAIRRKTMSMQSDLQQIEVRFKHLSLTADLGSTNDDWSQSKESSNNVVKKMLGMKHSVRKHILQDISGSFRPGAVTLLLGQSGSGKSAFMKLLSGRFPMHHEITVEGTMSYNGVPHEKLLKRLPQFVNYVTQTETHLPTLTVRETFEFAHECCGSPAENAVPAGSAEVHYPDVVLRTLGLDNCQHTIVGNGMHRGISGGEKRRVTTGEMEFGMKYVTLMDEISTGLDSAAAFDIIAAQRKLAKQMNKTVVISLLQPSPEIFALFDDVVVLNEGRVIYHGSTREVQGYFESLGFICPPERDLADFLCDLATPQQAQYELGVPLGGRKVHPRNASDFADLWVRSPLFQQLEAEADARESKEMAANAEAFMAAVSEFHQGFWASTWALTKRQMILMKRDPACLQGRAMLVIVVGLLFASLFYQFGLDDTQMTMGVIYASVLSQGLGQVAWIVTFYDARVVFYKQRAANFFRTSSYVVATMLVQFPLAVMETVVFGSLVYWVGGFVYELGAFLMFELFLLLILVVFLSLVFFLAAASPNLSIAEPAAMVCVLLYVLFAGFVVSKNQIPEWLLWLYWLDPVAWTVRAVAVSQYRHPELDVCVYGAFDYCAMYNQTMGEFSLGLFDVPSEEYWIGYGIVFLLLIFLGFTLLAYFVLEYYRFDRPENVALPVEPKDRKAKTDEAKDNAFNQMASPYTSDVHILDSDARTETVLRMDRIARKKKVEPVTVAFKDLWYTVSVPGGPGQPAHALDLLKGITGYALPGSITALMGSTGAGKTTLMDVIAGRKTGGTIRGQILLNGFEASDLSVRRCTGYCEQTDIHSKASTFREALTFSAFLRQGADVPDSEKYDTVDECLELLDLDEIADQMIRGSSMEKMKRLTIGVEMAAQPSVLFLDEPTSGLDARSAKVIMDGVRKVADSGRTVLCTIHQPSSDVFHLFDSLLLLKKGGETVYFGELGSEARAIVDYFQSIPSVPRIKRGYNPATWMLEVIGAGVAERGEKQPTEDIDFVDVFNRSASKMLLDSKLTEPGLFQPSEQYQPVTYGKKRAARNITQLRFLLHRFLITYWRTPSYNLTRLGISVLLGLVFGLLFSDADYTTYQGINSGLGLIFLSTVFVGLVALISVLPLAFEERATFYRERSSQTYNTLWYFVSFTVVEIPNVFVCAMLFTAVFYPMVGFSGFTHAVFYWINVALMIIFESYLGQVCIFAAPSIEVASIIGMQINAISFMLMGFNPPANQIPSGYKWLYTISPHRYSFAALVGTVFSECSDEQLAEIQLATPSVASESAANAAAAATGAATSASSPATAATVSGASLSSSSLASAASASSLASIDMSKYPLGCQILQNAPPEIGSIPIQTYVDQVFGVVYDETVRSFGIFLGMIGLLSILALIAMRYSNHQQR</sequence>